<name>T1K473_TETUR</name>
<dbReference type="EnsemblMetazoa" id="tetur05g01570.1">
    <property type="protein sequence ID" value="tetur05g01570.1"/>
    <property type="gene ID" value="tetur05g01570"/>
</dbReference>
<dbReference type="HOGENOM" id="CLU_3413351_0_0_1"/>
<keyword evidence="2" id="KW-1185">Reference proteome</keyword>
<sequence>MKFEHLKIELTRFEGIKCMYSLNLIFLW</sequence>
<reference evidence="1" key="2">
    <citation type="submission" date="2015-06" db="UniProtKB">
        <authorList>
            <consortium name="EnsemblMetazoa"/>
        </authorList>
    </citation>
    <scope>IDENTIFICATION</scope>
</reference>
<dbReference type="EMBL" id="CAEY01001565">
    <property type="status" value="NOT_ANNOTATED_CDS"/>
    <property type="molecule type" value="Genomic_DNA"/>
</dbReference>
<evidence type="ECO:0000313" key="1">
    <source>
        <dbReference type="EnsemblMetazoa" id="tetur05g01570.1"/>
    </source>
</evidence>
<dbReference type="AlphaFoldDB" id="T1K473"/>
<proteinExistence type="predicted"/>
<accession>T1K473</accession>
<dbReference type="Proteomes" id="UP000015104">
    <property type="component" value="Unassembled WGS sequence"/>
</dbReference>
<organism evidence="1 2">
    <name type="scientific">Tetranychus urticae</name>
    <name type="common">Two-spotted spider mite</name>
    <dbReference type="NCBI Taxonomy" id="32264"/>
    <lineage>
        <taxon>Eukaryota</taxon>
        <taxon>Metazoa</taxon>
        <taxon>Ecdysozoa</taxon>
        <taxon>Arthropoda</taxon>
        <taxon>Chelicerata</taxon>
        <taxon>Arachnida</taxon>
        <taxon>Acari</taxon>
        <taxon>Acariformes</taxon>
        <taxon>Trombidiformes</taxon>
        <taxon>Prostigmata</taxon>
        <taxon>Eleutherengona</taxon>
        <taxon>Raphignathae</taxon>
        <taxon>Tetranychoidea</taxon>
        <taxon>Tetranychidae</taxon>
        <taxon>Tetranychus</taxon>
    </lineage>
</organism>
<reference evidence="2" key="1">
    <citation type="submission" date="2011-08" db="EMBL/GenBank/DDBJ databases">
        <authorList>
            <person name="Rombauts S."/>
        </authorList>
    </citation>
    <scope>NUCLEOTIDE SEQUENCE</scope>
    <source>
        <strain evidence="2">London</strain>
    </source>
</reference>
<evidence type="ECO:0000313" key="2">
    <source>
        <dbReference type="Proteomes" id="UP000015104"/>
    </source>
</evidence>
<protein>
    <submittedName>
        <fullName evidence="1">Uncharacterized protein</fullName>
    </submittedName>
</protein>